<sequence length="65" mass="6767">MPITSANLALELLNLEPENLTMADERSAPTGLIPPCDCSACCTCGYCVCSTCGRDTSNPLDGLEA</sequence>
<dbReference type="RefSeq" id="WP_043677748.1">
    <property type="nucleotide sequence ID" value="NZ_BDCI01000048.1"/>
</dbReference>
<evidence type="ECO:0000313" key="2">
    <source>
        <dbReference type="Proteomes" id="UP000031364"/>
    </source>
</evidence>
<proteinExistence type="predicted"/>
<organism evidence="1 2">
    <name type="scientific">Nocardia vulneris</name>
    <dbReference type="NCBI Taxonomy" id="1141657"/>
    <lineage>
        <taxon>Bacteria</taxon>
        <taxon>Bacillati</taxon>
        <taxon>Actinomycetota</taxon>
        <taxon>Actinomycetes</taxon>
        <taxon>Mycobacteriales</taxon>
        <taxon>Nocardiaceae</taxon>
        <taxon>Nocardia</taxon>
    </lineage>
</organism>
<name>A0ABR4Z7T0_9NOCA</name>
<evidence type="ECO:0000313" key="1">
    <source>
        <dbReference type="EMBL" id="KIA61401.1"/>
    </source>
</evidence>
<dbReference type="Proteomes" id="UP000031364">
    <property type="component" value="Unassembled WGS sequence"/>
</dbReference>
<protein>
    <submittedName>
        <fullName evidence="1">Uncharacterized protein</fullName>
    </submittedName>
</protein>
<reference evidence="1 2" key="1">
    <citation type="journal article" date="2014" name="Int. J. Syst. Evol. Microbiol.">
        <title>Nocardia vulneris sp. nov., isolated from wounds of human patients in North America.</title>
        <authorList>
            <person name="Lasker B.A."/>
            <person name="Bell M."/>
            <person name="Klenk H.P."/>
            <person name="Sproer C."/>
            <person name="Schumann C."/>
            <person name="Schumann P."/>
            <person name="Brown J.M."/>
        </authorList>
    </citation>
    <scope>NUCLEOTIDE SEQUENCE [LARGE SCALE GENOMIC DNA]</scope>
    <source>
        <strain evidence="1 2">W9851</strain>
    </source>
</reference>
<comment type="caution">
    <text evidence="1">The sequence shown here is derived from an EMBL/GenBank/DDBJ whole genome shotgun (WGS) entry which is preliminary data.</text>
</comment>
<keyword evidence="2" id="KW-1185">Reference proteome</keyword>
<dbReference type="EMBL" id="JNFP01000046">
    <property type="protein sequence ID" value="KIA61401.1"/>
    <property type="molecule type" value="Genomic_DNA"/>
</dbReference>
<gene>
    <name evidence="1" type="ORF">FG87_31440</name>
</gene>
<accession>A0ABR4Z7T0</accession>